<dbReference type="EMBL" id="WDED01000040">
    <property type="protein sequence ID" value="KAB6143321.1"/>
    <property type="molecule type" value="Genomic_DNA"/>
</dbReference>
<feature type="signal peptide" evidence="1">
    <location>
        <begin position="1"/>
        <end position="23"/>
    </location>
</feature>
<organism evidence="3 4">
    <name type="scientific">Bacteroides xylanisolvens</name>
    <dbReference type="NCBI Taxonomy" id="371601"/>
    <lineage>
        <taxon>Bacteria</taxon>
        <taxon>Pseudomonadati</taxon>
        <taxon>Bacteroidota</taxon>
        <taxon>Bacteroidia</taxon>
        <taxon>Bacteroidales</taxon>
        <taxon>Bacteroidaceae</taxon>
        <taxon>Bacteroides</taxon>
    </lineage>
</organism>
<dbReference type="PROSITE" id="PS51257">
    <property type="entry name" value="PROKAR_LIPOPROTEIN"/>
    <property type="match status" value="1"/>
</dbReference>
<gene>
    <name evidence="3" type="ORF">GA398_20610</name>
</gene>
<dbReference type="Proteomes" id="UP000434604">
    <property type="component" value="Unassembled WGS sequence"/>
</dbReference>
<accession>A0A7J5PQW5</accession>
<dbReference type="Pfam" id="PF14302">
    <property type="entry name" value="DUF4377"/>
    <property type="match status" value="1"/>
</dbReference>
<evidence type="ECO:0000313" key="4">
    <source>
        <dbReference type="Proteomes" id="UP000434604"/>
    </source>
</evidence>
<evidence type="ECO:0000259" key="2">
    <source>
        <dbReference type="Pfam" id="PF14302"/>
    </source>
</evidence>
<sequence>MKAKNSLKTLLFFICLVSFVSCEKNEDENEPKVTGYQEYILTVASQKLQGFMGIGVNVLTDVYAVKKDKSQEWKQFADIQDFDYKNGYEYVIKISETNYLDYRRGTPAWSEYKLIEIISKEKKTLKGFLKTSYQIGGALIESLELFQGFFV</sequence>
<name>A0A7J5PQW5_9BACE</name>
<protein>
    <submittedName>
        <fullName evidence="3">DUF4377 domain-containing protein</fullName>
    </submittedName>
</protein>
<evidence type="ECO:0000313" key="3">
    <source>
        <dbReference type="EMBL" id="KAB6143321.1"/>
    </source>
</evidence>
<proteinExistence type="predicted"/>
<keyword evidence="1" id="KW-0732">Signal</keyword>
<evidence type="ECO:0000256" key="1">
    <source>
        <dbReference type="SAM" id="SignalP"/>
    </source>
</evidence>
<reference evidence="3 4" key="1">
    <citation type="journal article" date="2019" name="Nat. Med.">
        <title>A library of human gut bacterial isolates paired with longitudinal multiomics data enables mechanistic microbiome research.</title>
        <authorList>
            <person name="Poyet M."/>
            <person name="Groussin M."/>
            <person name="Gibbons S.M."/>
            <person name="Avila-Pacheco J."/>
            <person name="Jiang X."/>
            <person name="Kearney S.M."/>
            <person name="Perrotta A.R."/>
            <person name="Berdy B."/>
            <person name="Zhao S."/>
            <person name="Lieberman T.D."/>
            <person name="Swanson P.K."/>
            <person name="Smith M."/>
            <person name="Roesemann S."/>
            <person name="Alexander J.E."/>
            <person name="Rich S.A."/>
            <person name="Livny J."/>
            <person name="Vlamakis H."/>
            <person name="Clish C."/>
            <person name="Bullock K."/>
            <person name="Deik A."/>
            <person name="Scott J."/>
            <person name="Pierce K.A."/>
            <person name="Xavier R.J."/>
            <person name="Alm E.J."/>
        </authorList>
    </citation>
    <scope>NUCLEOTIDE SEQUENCE [LARGE SCALE GENOMIC DNA]</scope>
    <source>
        <strain evidence="3 4">BIOML-A58</strain>
    </source>
</reference>
<feature type="chain" id="PRO_5029873450" evidence="1">
    <location>
        <begin position="24"/>
        <end position="151"/>
    </location>
</feature>
<dbReference type="RefSeq" id="WP_151935376.1">
    <property type="nucleotide sequence ID" value="NZ_WDED01000040.1"/>
</dbReference>
<dbReference type="AlphaFoldDB" id="A0A7J5PQW5"/>
<comment type="caution">
    <text evidence="3">The sequence shown here is derived from an EMBL/GenBank/DDBJ whole genome shotgun (WGS) entry which is preliminary data.</text>
</comment>
<feature type="domain" description="DUF4377" evidence="2">
    <location>
        <begin position="60"/>
        <end position="120"/>
    </location>
</feature>
<dbReference type="InterPro" id="IPR025485">
    <property type="entry name" value="DUF4377"/>
</dbReference>